<feature type="disulfide bond" evidence="6">
    <location>
        <begin position="329"/>
        <end position="363"/>
    </location>
</feature>
<dbReference type="PANTHER" id="PTHR47966:SF51">
    <property type="entry name" value="BETA-SITE APP-CLEAVING ENZYME, ISOFORM A-RELATED"/>
    <property type="match status" value="1"/>
</dbReference>
<evidence type="ECO:0000256" key="2">
    <source>
        <dbReference type="ARBA" id="ARBA00022670"/>
    </source>
</evidence>
<proteinExistence type="inferred from homology"/>
<dbReference type="STRING" id="930992.A0A0D0BD26"/>
<dbReference type="GO" id="GO:0004190">
    <property type="term" value="F:aspartic-type endopeptidase activity"/>
    <property type="evidence" value="ECO:0007669"/>
    <property type="project" value="UniProtKB-KW"/>
</dbReference>
<keyword evidence="3 7" id="KW-0064">Aspartyl protease</keyword>
<feature type="disulfide bond" evidence="6">
    <location>
        <begin position="130"/>
        <end position="134"/>
    </location>
</feature>
<dbReference type="AlphaFoldDB" id="A0A0D0BD26"/>
<dbReference type="HOGENOM" id="CLU_013253_1_4_1"/>
<reference evidence="11" key="2">
    <citation type="submission" date="2015-01" db="EMBL/GenBank/DDBJ databases">
        <title>Evolutionary Origins and Diversification of the Mycorrhizal Mutualists.</title>
        <authorList>
            <consortium name="DOE Joint Genome Institute"/>
            <consortium name="Mycorrhizal Genomics Consortium"/>
            <person name="Kohler A."/>
            <person name="Kuo A."/>
            <person name="Nagy L.G."/>
            <person name="Floudas D."/>
            <person name="Copeland A."/>
            <person name="Barry K.W."/>
            <person name="Cichocki N."/>
            <person name="Veneault-Fourrey C."/>
            <person name="LaButti K."/>
            <person name="Lindquist E.A."/>
            <person name="Lipzen A."/>
            <person name="Lundell T."/>
            <person name="Morin E."/>
            <person name="Murat C."/>
            <person name="Riley R."/>
            <person name="Ohm R."/>
            <person name="Sun H."/>
            <person name="Tunlid A."/>
            <person name="Henrissat B."/>
            <person name="Grigoriev I.V."/>
            <person name="Hibbett D.S."/>
            <person name="Martin F."/>
        </authorList>
    </citation>
    <scope>NUCLEOTIDE SEQUENCE [LARGE SCALE GENOMIC DNA]</scope>
    <source>
        <strain evidence="11">UH-Slu-Lm8-n1</strain>
    </source>
</reference>
<dbReference type="PROSITE" id="PS00141">
    <property type="entry name" value="ASP_PROTEASE"/>
    <property type="match status" value="1"/>
</dbReference>
<feature type="chain" id="PRO_5002207685" description="Peptidase A1 domain-containing protein" evidence="8">
    <location>
        <begin position="21"/>
        <end position="406"/>
    </location>
</feature>
<feature type="active site" evidence="5">
    <location>
        <position position="295"/>
    </location>
</feature>
<keyword evidence="8" id="KW-0732">Signal</keyword>
<dbReference type="InterPro" id="IPR033121">
    <property type="entry name" value="PEPTIDASE_A1"/>
</dbReference>
<accession>A0A0D0BD26</accession>
<dbReference type="PRINTS" id="PR00792">
    <property type="entry name" value="PEPSIN"/>
</dbReference>
<feature type="active site" evidence="5">
    <location>
        <position position="117"/>
    </location>
</feature>
<dbReference type="Pfam" id="PF00026">
    <property type="entry name" value="Asp"/>
    <property type="match status" value="1"/>
</dbReference>
<gene>
    <name evidence="10" type="ORF">CY34DRAFT_8766</name>
</gene>
<keyword evidence="11" id="KW-1185">Reference proteome</keyword>
<evidence type="ECO:0000256" key="8">
    <source>
        <dbReference type="SAM" id="SignalP"/>
    </source>
</evidence>
<evidence type="ECO:0000256" key="1">
    <source>
        <dbReference type="ARBA" id="ARBA00007447"/>
    </source>
</evidence>
<keyword evidence="4 7" id="KW-0378">Hydrolase</keyword>
<dbReference type="Gene3D" id="2.40.70.10">
    <property type="entry name" value="Acid Proteases"/>
    <property type="match status" value="2"/>
</dbReference>
<dbReference type="InParanoid" id="A0A0D0BD26"/>
<keyword evidence="6" id="KW-1015">Disulfide bond</keyword>
<evidence type="ECO:0000256" key="7">
    <source>
        <dbReference type="RuleBase" id="RU000454"/>
    </source>
</evidence>
<dbReference type="PANTHER" id="PTHR47966">
    <property type="entry name" value="BETA-SITE APP-CLEAVING ENZYME, ISOFORM A-RELATED"/>
    <property type="match status" value="1"/>
</dbReference>
<protein>
    <recommendedName>
        <fullName evidence="9">Peptidase A1 domain-containing protein</fullName>
    </recommendedName>
</protein>
<evidence type="ECO:0000313" key="11">
    <source>
        <dbReference type="Proteomes" id="UP000054485"/>
    </source>
</evidence>
<evidence type="ECO:0000259" key="9">
    <source>
        <dbReference type="PROSITE" id="PS51767"/>
    </source>
</evidence>
<dbReference type="FunFam" id="2.40.70.10:FF:000115">
    <property type="entry name" value="Lysosomal aspartic protease"/>
    <property type="match status" value="1"/>
</dbReference>
<evidence type="ECO:0000313" key="10">
    <source>
        <dbReference type="EMBL" id="KIK47714.1"/>
    </source>
</evidence>
<reference evidence="10 11" key="1">
    <citation type="submission" date="2014-04" db="EMBL/GenBank/DDBJ databases">
        <authorList>
            <consortium name="DOE Joint Genome Institute"/>
            <person name="Kuo A."/>
            <person name="Ruytinx J."/>
            <person name="Rineau F."/>
            <person name="Colpaert J."/>
            <person name="Kohler A."/>
            <person name="Nagy L.G."/>
            <person name="Floudas D."/>
            <person name="Copeland A."/>
            <person name="Barry K.W."/>
            <person name="Cichocki N."/>
            <person name="Veneault-Fourrey C."/>
            <person name="LaButti K."/>
            <person name="Lindquist E.A."/>
            <person name="Lipzen A."/>
            <person name="Lundell T."/>
            <person name="Morin E."/>
            <person name="Murat C."/>
            <person name="Sun H."/>
            <person name="Tunlid A."/>
            <person name="Henrissat B."/>
            <person name="Grigoriev I.V."/>
            <person name="Hibbett D.S."/>
            <person name="Martin F."/>
            <person name="Nordberg H.P."/>
            <person name="Cantor M.N."/>
            <person name="Hua S.X."/>
        </authorList>
    </citation>
    <scope>NUCLEOTIDE SEQUENCE [LARGE SCALE GENOMIC DNA]</scope>
    <source>
        <strain evidence="10 11">UH-Slu-Lm8-n1</strain>
    </source>
</reference>
<organism evidence="10 11">
    <name type="scientific">Suillus luteus UH-Slu-Lm8-n1</name>
    <dbReference type="NCBI Taxonomy" id="930992"/>
    <lineage>
        <taxon>Eukaryota</taxon>
        <taxon>Fungi</taxon>
        <taxon>Dikarya</taxon>
        <taxon>Basidiomycota</taxon>
        <taxon>Agaricomycotina</taxon>
        <taxon>Agaricomycetes</taxon>
        <taxon>Agaricomycetidae</taxon>
        <taxon>Boletales</taxon>
        <taxon>Suillineae</taxon>
        <taxon>Suillaceae</taxon>
        <taxon>Suillus</taxon>
    </lineage>
</organism>
<dbReference type="GO" id="GO:0006508">
    <property type="term" value="P:proteolysis"/>
    <property type="evidence" value="ECO:0007669"/>
    <property type="project" value="UniProtKB-KW"/>
</dbReference>
<feature type="domain" description="Peptidase A1" evidence="9">
    <location>
        <begin position="99"/>
        <end position="403"/>
    </location>
</feature>
<dbReference type="PROSITE" id="PS51767">
    <property type="entry name" value="PEPTIDASE_A1"/>
    <property type="match status" value="1"/>
</dbReference>
<evidence type="ECO:0000256" key="6">
    <source>
        <dbReference type="PIRSR" id="PIRSR601461-2"/>
    </source>
</evidence>
<dbReference type="EMBL" id="KN835144">
    <property type="protein sequence ID" value="KIK47714.1"/>
    <property type="molecule type" value="Genomic_DNA"/>
</dbReference>
<dbReference type="InterPro" id="IPR034164">
    <property type="entry name" value="Pepsin-like_dom"/>
</dbReference>
<feature type="signal peptide" evidence="8">
    <location>
        <begin position="1"/>
        <end position="20"/>
    </location>
</feature>
<dbReference type="OrthoDB" id="15189at2759"/>
<sequence>MRSLCLSSIAALHALTVALPQPHPDLSIPLLKKSSLSTADGFVDPASIRAHILSTETKLQRGAAAFERNTGAALFSTSLTKRAGASGSAPLIDDSNINWIGEIQAGTPLQSFTMDFDTGSADLFLPGTNCRSACGGQERYNPSASSSSQPLGTTFQVTYGDGSRAAGNVYKDTISLAGFKARATAQTFGVATNATGFSQEKYDGLMGMSFKSLSHFAADPVFDTLVSQGAVPESVFAFKLASSGSELRVGGVNSALYKGSFTYTPVTEKAYWQINGDGMGVNGKTVVKKFSAIVDSGTSLILGNSSQVKQLYAAANATEVDKGVYALPCNAMPHVSITLGGKTIPLSAESFNLGPVDSSRNTCIGAIQASDSLGSSFQWILGDVFMRNVYTVFDVGHTRVGFADLA</sequence>
<keyword evidence="2 7" id="KW-0645">Protease</keyword>
<dbReference type="CDD" id="cd05471">
    <property type="entry name" value="pepsin_like"/>
    <property type="match status" value="1"/>
</dbReference>
<comment type="similarity">
    <text evidence="1 7">Belongs to the peptidase A1 family.</text>
</comment>
<evidence type="ECO:0000256" key="3">
    <source>
        <dbReference type="ARBA" id="ARBA00022750"/>
    </source>
</evidence>
<dbReference type="InterPro" id="IPR001969">
    <property type="entry name" value="Aspartic_peptidase_AS"/>
</dbReference>
<dbReference type="SUPFAM" id="SSF50630">
    <property type="entry name" value="Acid proteases"/>
    <property type="match status" value="1"/>
</dbReference>
<dbReference type="InterPro" id="IPR021109">
    <property type="entry name" value="Peptidase_aspartic_dom_sf"/>
</dbReference>
<dbReference type="Proteomes" id="UP000054485">
    <property type="component" value="Unassembled WGS sequence"/>
</dbReference>
<evidence type="ECO:0000256" key="4">
    <source>
        <dbReference type="ARBA" id="ARBA00022801"/>
    </source>
</evidence>
<dbReference type="FunCoup" id="A0A0D0BD26">
    <property type="interactions" value="56"/>
</dbReference>
<name>A0A0D0BD26_9AGAM</name>
<evidence type="ECO:0000256" key="5">
    <source>
        <dbReference type="PIRSR" id="PIRSR601461-1"/>
    </source>
</evidence>
<dbReference type="InterPro" id="IPR001461">
    <property type="entry name" value="Aspartic_peptidase_A1"/>
</dbReference>